<dbReference type="Gene3D" id="3.90.190.10">
    <property type="entry name" value="Protein tyrosine phosphatase superfamily"/>
    <property type="match status" value="1"/>
</dbReference>
<feature type="compositionally biased region" description="Polar residues" evidence="2">
    <location>
        <begin position="30"/>
        <end position="39"/>
    </location>
</feature>
<dbReference type="SMART" id="SM00404">
    <property type="entry name" value="PTPc_motif"/>
    <property type="match status" value="1"/>
</dbReference>
<name>A0A9W8Y4K0_9PLEO</name>
<dbReference type="InterPro" id="IPR050348">
    <property type="entry name" value="Protein-Tyr_Phosphatase"/>
</dbReference>
<dbReference type="InterPro" id="IPR029021">
    <property type="entry name" value="Prot-tyrosine_phosphatase-like"/>
</dbReference>
<dbReference type="InterPro" id="IPR016130">
    <property type="entry name" value="Tyr_Pase_AS"/>
</dbReference>
<dbReference type="AlphaFoldDB" id="A0A9W8Y4K0"/>
<organism evidence="5 6">
    <name type="scientific">Neocucurbitaria cava</name>
    <dbReference type="NCBI Taxonomy" id="798079"/>
    <lineage>
        <taxon>Eukaryota</taxon>
        <taxon>Fungi</taxon>
        <taxon>Dikarya</taxon>
        <taxon>Ascomycota</taxon>
        <taxon>Pezizomycotina</taxon>
        <taxon>Dothideomycetes</taxon>
        <taxon>Pleosporomycetidae</taxon>
        <taxon>Pleosporales</taxon>
        <taxon>Pleosporineae</taxon>
        <taxon>Cucurbitariaceae</taxon>
        <taxon>Neocucurbitaria</taxon>
    </lineage>
</organism>
<evidence type="ECO:0000313" key="5">
    <source>
        <dbReference type="EMBL" id="KAJ4365804.1"/>
    </source>
</evidence>
<feature type="region of interest" description="Disordered" evidence="2">
    <location>
        <begin position="1"/>
        <end position="39"/>
    </location>
</feature>
<feature type="domain" description="Tyrosine-protein phosphatase" evidence="3">
    <location>
        <begin position="124"/>
        <end position="381"/>
    </location>
</feature>
<comment type="similarity">
    <text evidence="1">Belongs to the protein-tyrosine phosphatase family. Non-receptor class subfamily.</text>
</comment>
<evidence type="ECO:0000313" key="6">
    <source>
        <dbReference type="Proteomes" id="UP001140560"/>
    </source>
</evidence>
<dbReference type="PROSITE" id="PS50056">
    <property type="entry name" value="TYR_PHOSPHATASE_2"/>
    <property type="match status" value="1"/>
</dbReference>
<dbReference type="InterPro" id="IPR000242">
    <property type="entry name" value="PTP_cat"/>
</dbReference>
<evidence type="ECO:0000256" key="2">
    <source>
        <dbReference type="SAM" id="MobiDB-lite"/>
    </source>
</evidence>
<dbReference type="PANTHER" id="PTHR19134:SF449">
    <property type="entry name" value="TYROSINE-PROTEIN PHOSPHATASE 1"/>
    <property type="match status" value="1"/>
</dbReference>
<dbReference type="PRINTS" id="PR00700">
    <property type="entry name" value="PRTYPHPHTASE"/>
</dbReference>
<evidence type="ECO:0000259" key="3">
    <source>
        <dbReference type="PROSITE" id="PS50055"/>
    </source>
</evidence>
<evidence type="ECO:0000256" key="1">
    <source>
        <dbReference type="ARBA" id="ARBA00009649"/>
    </source>
</evidence>
<dbReference type="PROSITE" id="PS00383">
    <property type="entry name" value="TYR_PHOSPHATASE_1"/>
    <property type="match status" value="1"/>
</dbReference>
<dbReference type="EMBL" id="JAPEUY010000015">
    <property type="protein sequence ID" value="KAJ4365804.1"/>
    <property type="molecule type" value="Genomic_DNA"/>
</dbReference>
<dbReference type="SMART" id="SM00194">
    <property type="entry name" value="PTPc"/>
    <property type="match status" value="1"/>
</dbReference>
<dbReference type="Pfam" id="PF00102">
    <property type="entry name" value="Y_phosphatase"/>
    <property type="match status" value="1"/>
</dbReference>
<keyword evidence="6" id="KW-1185">Reference proteome</keyword>
<reference evidence="5" key="1">
    <citation type="submission" date="2022-10" db="EMBL/GenBank/DDBJ databases">
        <title>Tapping the CABI collections for fungal endophytes: first genome assemblies for Collariella, Neodidymelliopsis, Ascochyta clinopodiicola, Didymella pomorum, Didymosphaeria variabile, Neocosmospora piperis and Neocucurbitaria cava.</title>
        <authorList>
            <person name="Hill R."/>
        </authorList>
    </citation>
    <scope>NUCLEOTIDE SEQUENCE</scope>
    <source>
        <strain evidence="5">IMI 356814</strain>
    </source>
</reference>
<dbReference type="PROSITE" id="PS50055">
    <property type="entry name" value="TYR_PHOSPHATASE_PTP"/>
    <property type="match status" value="1"/>
</dbReference>
<dbReference type="SUPFAM" id="SSF52799">
    <property type="entry name" value="(Phosphotyrosine protein) phosphatases II"/>
    <property type="match status" value="1"/>
</dbReference>
<comment type="caution">
    <text evidence="5">The sequence shown here is derived from an EMBL/GenBank/DDBJ whole genome shotgun (WGS) entry which is preliminary data.</text>
</comment>
<dbReference type="PANTHER" id="PTHR19134">
    <property type="entry name" value="RECEPTOR-TYPE TYROSINE-PROTEIN PHOSPHATASE"/>
    <property type="match status" value="1"/>
</dbReference>
<protein>
    <submittedName>
        <fullName evidence="5">Uncharacterized protein</fullName>
    </submittedName>
</protein>
<dbReference type="InterPro" id="IPR003595">
    <property type="entry name" value="Tyr_Pase_cat"/>
</dbReference>
<feature type="domain" description="Tyrosine specific protein phosphatases" evidence="4">
    <location>
        <begin position="290"/>
        <end position="372"/>
    </location>
</feature>
<dbReference type="GO" id="GO:0004725">
    <property type="term" value="F:protein tyrosine phosphatase activity"/>
    <property type="evidence" value="ECO:0007669"/>
    <property type="project" value="InterPro"/>
</dbReference>
<evidence type="ECO:0000259" key="4">
    <source>
        <dbReference type="PROSITE" id="PS50056"/>
    </source>
</evidence>
<feature type="region of interest" description="Disordered" evidence="2">
    <location>
        <begin position="408"/>
        <end position="436"/>
    </location>
</feature>
<sequence length="457" mass="51145">MTPAGVPISPSSSKRSRSKDSTRSVTSSSLNTPAANTPFITPSASANSLIIPSSIPGTPVNGEQYLQDGTPYPAFLKSSRGDLNAKWNRLDWTQLERLRDSAQATGSEQPSQWARCTGDEYALRNRYANVDPYQANRVRLEVPEGQFDYINASPIILESTKSKTALKYIATQGPKADSWSHIWRMIWKENQSPAVIIMLTQTYEANREKCYPYYPQSLSNPDMRINEHDEFEDGFIHNLHLASLSNDEEARVQVREIDMSADDGSESRKIWHLLFAGWPDFSVPEGADRAAMLKLVDISRSKNGDNSSNPRIVHCSAGIGRSGTFIALDWLMQELEEGSLDEPPENEDPIVKVVEKLRDQRAGMVQSKIQFVFLYDVLRERWRERWILQNPSEASRLGITSIVAPDSEPALKRQKSMRDADAVPESDVSEAASDPDARAALEAELMDADMSYEKGKT</sequence>
<proteinExistence type="inferred from homology"/>
<accession>A0A9W8Y4K0</accession>
<dbReference type="Proteomes" id="UP001140560">
    <property type="component" value="Unassembled WGS sequence"/>
</dbReference>
<dbReference type="OrthoDB" id="10253954at2759"/>
<dbReference type="InterPro" id="IPR000387">
    <property type="entry name" value="Tyr_Pase_dom"/>
</dbReference>
<gene>
    <name evidence="5" type="ORF">N0V83_008425</name>
</gene>
<dbReference type="CDD" id="cd18533">
    <property type="entry name" value="PTP_fungal"/>
    <property type="match status" value="1"/>
</dbReference>